<evidence type="ECO:0000313" key="2">
    <source>
        <dbReference type="Proteomes" id="UP001175211"/>
    </source>
</evidence>
<protein>
    <submittedName>
        <fullName evidence="1">Uncharacterized protein</fullName>
    </submittedName>
</protein>
<keyword evidence="2" id="KW-1185">Reference proteome</keyword>
<dbReference type="GeneID" id="85357398"/>
<dbReference type="RefSeq" id="XP_060327514.1">
    <property type="nucleotide sequence ID" value="XM_060473850.1"/>
</dbReference>
<comment type="caution">
    <text evidence="1">The sequence shown here is derived from an EMBL/GenBank/DDBJ whole genome shotgun (WGS) entry which is preliminary data.</text>
</comment>
<sequence>LSPLPISFLQVSDCLVSLSTWTPSVSHSIELRHPLPLCRRKTSWVHWTFIPNDGLAIGSLKTVSRNIISWILLLFSSSLSLMFAHDTVRTISVDVRTLSSQGQNLNSVKSRLLACQEIKSVIGMPYCPQNARRVHGSMSLRHTRLFVGHSKVLRSLEASEHVEDSEADKWYEIMGITMDEIAVAKLTFPDRK</sequence>
<dbReference type="AlphaFoldDB" id="A0AA39JYA9"/>
<dbReference type="Proteomes" id="UP001175211">
    <property type="component" value="Unassembled WGS sequence"/>
</dbReference>
<name>A0AA39JYA9_ARMTA</name>
<dbReference type="EMBL" id="JAUEPS010000034">
    <property type="protein sequence ID" value="KAK0451177.1"/>
    <property type="molecule type" value="Genomic_DNA"/>
</dbReference>
<reference evidence="1" key="1">
    <citation type="submission" date="2023-06" db="EMBL/GenBank/DDBJ databases">
        <authorList>
            <consortium name="Lawrence Berkeley National Laboratory"/>
            <person name="Ahrendt S."/>
            <person name="Sahu N."/>
            <person name="Indic B."/>
            <person name="Wong-Bajracharya J."/>
            <person name="Merenyi Z."/>
            <person name="Ke H.-M."/>
            <person name="Monk M."/>
            <person name="Kocsube S."/>
            <person name="Drula E."/>
            <person name="Lipzen A."/>
            <person name="Balint B."/>
            <person name="Henrissat B."/>
            <person name="Andreopoulos B."/>
            <person name="Martin F.M."/>
            <person name="Harder C.B."/>
            <person name="Rigling D."/>
            <person name="Ford K.L."/>
            <person name="Foster G.D."/>
            <person name="Pangilinan J."/>
            <person name="Papanicolaou A."/>
            <person name="Barry K."/>
            <person name="LaButti K."/>
            <person name="Viragh M."/>
            <person name="Koriabine M."/>
            <person name="Yan M."/>
            <person name="Riley R."/>
            <person name="Champramary S."/>
            <person name="Plett K.L."/>
            <person name="Tsai I.J."/>
            <person name="Slot J."/>
            <person name="Sipos G."/>
            <person name="Plett J."/>
            <person name="Nagy L.G."/>
            <person name="Grigoriev I.V."/>
        </authorList>
    </citation>
    <scope>NUCLEOTIDE SEQUENCE</scope>
    <source>
        <strain evidence="1">CCBAS 213</strain>
    </source>
</reference>
<organism evidence="1 2">
    <name type="scientific">Armillaria tabescens</name>
    <name type="common">Ringless honey mushroom</name>
    <name type="synonym">Agaricus tabescens</name>
    <dbReference type="NCBI Taxonomy" id="1929756"/>
    <lineage>
        <taxon>Eukaryota</taxon>
        <taxon>Fungi</taxon>
        <taxon>Dikarya</taxon>
        <taxon>Basidiomycota</taxon>
        <taxon>Agaricomycotina</taxon>
        <taxon>Agaricomycetes</taxon>
        <taxon>Agaricomycetidae</taxon>
        <taxon>Agaricales</taxon>
        <taxon>Marasmiineae</taxon>
        <taxon>Physalacriaceae</taxon>
        <taxon>Desarmillaria</taxon>
    </lineage>
</organism>
<gene>
    <name evidence="1" type="ORF">EV420DRAFT_1561274</name>
</gene>
<accession>A0AA39JYA9</accession>
<proteinExistence type="predicted"/>
<feature type="non-terminal residue" evidence="1">
    <location>
        <position position="192"/>
    </location>
</feature>
<evidence type="ECO:0000313" key="1">
    <source>
        <dbReference type="EMBL" id="KAK0451177.1"/>
    </source>
</evidence>